<protein>
    <submittedName>
        <fullName evidence="2">Lysine-specific demethylase 4D</fullName>
    </submittedName>
</protein>
<accession>A0AAE1H081</accession>
<keyword evidence="3" id="KW-1185">Reference proteome</keyword>
<dbReference type="Proteomes" id="UP001219518">
    <property type="component" value="Unassembled WGS sequence"/>
</dbReference>
<dbReference type="AlphaFoldDB" id="A0AAE1H081"/>
<reference evidence="2" key="2">
    <citation type="journal article" date="2023" name="BMC Genomics">
        <title>Pest status, molecular evolution, and epigenetic factors derived from the genome assembly of Frankliniella fusca, a thysanopteran phytovirus vector.</title>
        <authorList>
            <person name="Catto M.A."/>
            <person name="Labadie P.E."/>
            <person name="Jacobson A.L."/>
            <person name="Kennedy G.G."/>
            <person name="Srinivasan R."/>
            <person name="Hunt B.G."/>
        </authorList>
    </citation>
    <scope>NUCLEOTIDE SEQUENCE</scope>
    <source>
        <strain evidence="2">PL_HMW_Pooled</strain>
    </source>
</reference>
<evidence type="ECO:0000313" key="3">
    <source>
        <dbReference type="Proteomes" id="UP001219518"/>
    </source>
</evidence>
<dbReference type="EMBL" id="JAHWGI010000292">
    <property type="protein sequence ID" value="KAK3912144.1"/>
    <property type="molecule type" value="Genomic_DNA"/>
</dbReference>
<gene>
    <name evidence="2" type="ORF">KUF71_021714</name>
</gene>
<dbReference type="InterPro" id="IPR003347">
    <property type="entry name" value="JmjC_dom"/>
</dbReference>
<sequence>MNGTADYVITCTGSDLLSFESFIERQERNRVGWEKGFFKVVIDPSTPRQTASSSILEKVTKNLKKVDIQYVLRGTAENIHQFKSSPANIQTLKEFKNIGLTSFSEETCCLQELKTGTDHLVAHYFNHLAKSEATFSLDCTTLEEKKEHYLREGAKLRKLYEDDRLDNNKPGKSDKTDQNCSCPDCIPESKISLTTHKDSIYYGSGVVLPDSELILINGFSLSTIKKILKIGPYHEGLSCSYFYMGRKHSFFPLHVEDALLWSINYLHFGLPKIWYNTALQISK</sequence>
<reference evidence="2" key="1">
    <citation type="submission" date="2021-07" db="EMBL/GenBank/DDBJ databases">
        <authorList>
            <person name="Catto M.A."/>
            <person name="Jacobson A."/>
            <person name="Kennedy G."/>
            <person name="Labadie P."/>
            <person name="Hunt B.G."/>
            <person name="Srinivasan R."/>
        </authorList>
    </citation>
    <scope>NUCLEOTIDE SEQUENCE</scope>
    <source>
        <strain evidence="2">PL_HMW_Pooled</strain>
        <tissue evidence="2">Head</tissue>
    </source>
</reference>
<organism evidence="2 3">
    <name type="scientific">Frankliniella fusca</name>
    <dbReference type="NCBI Taxonomy" id="407009"/>
    <lineage>
        <taxon>Eukaryota</taxon>
        <taxon>Metazoa</taxon>
        <taxon>Ecdysozoa</taxon>
        <taxon>Arthropoda</taxon>
        <taxon>Hexapoda</taxon>
        <taxon>Insecta</taxon>
        <taxon>Pterygota</taxon>
        <taxon>Neoptera</taxon>
        <taxon>Paraneoptera</taxon>
        <taxon>Thysanoptera</taxon>
        <taxon>Terebrantia</taxon>
        <taxon>Thripoidea</taxon>
        <taxon>Thripidae</taxon>
        <taxon>Frankliniella</taxon>
    </lineage>
</organism>
<comment type="caution">
    <text evidence="2">The sequence shown here is derived from an EMBL/GenBank/DDBJ whole genome shotgun (WGS) entry which is preliminary data.</text>
</comment>
<proteinExistence type="predicted"/>
<dbReference type="Gene3D" id="2.60.120.650">
    <property type="entry name" value="Cupin"/>
    <property type="match status" value="1"/>
</dbReference>
<evidence type="ECO:0000313" key="2">
    <source>
        <dbReference type="EMBL" id="KAK3912144.1"/>
    </source>
</evidence>
<feature type="domain" description="JmjC" evidence="1">
    <location>
        <begin position="241"/>
        <end position="276"/>
    </location>
</feature>
<name>A0AAE1H081_9NEOP</name>
<evidence type="ECO:0000259" key="1">
    <source>
        <dbReference type="Pfam" id="PF02373"/>
    </source>
</evidence>
<dbReference type="Pfam" id="PF02373">
    <property type="entry name" value="JmjC"/>
    <property type="match status" value="1"/>
</dbReference>